<dbReference type="Pfam" id="PF02811">
    <property type="entry name" value="PHP"/>
    <property type="match status" value="1"/>
</dbReference>
<dbReference type="InterPro" id="IPR003141">
    <property type="entry name" value="Pol/His_phosphatase_N"/>
</dbReference>
<dbReference type="Gene3D" id="1.10.150.650">
    <property type="match status" value="1"/>
</dbReference>
<dbReference type="CDD" id="cd07438">
    <property type="entry name" value="PHP_HisPPase_AMP"/>
    <property type="match status" value="1"/>
</dbReference>
<protein>
    <submittedName>
        <fullName evidence="2">PHP domain-containing protein</fullName>
    </submittedName>
</protein>
<evidence type="ECO:0000313" key="3">
    <source>
        <dbReference type="Proteomes" id="UP000616595"/>
    </source>
</evidence>
<name>A0A923HSU0_9FIRM</name>
<comment type="caution">
    <text evidence="2">The sequence shown here is derived from an EMBL/GenBank/DDBJ whole genome shotgun (WGS) entry which is preliminary data.</text>
</comment>
<dbReference type="AlphaFoldDB" id="A0A923HSU0"/>
<evidence type="ECO:0000259" key="1">
    <source>
        <dbReference type="SMART" id="SM00481"/>
    </source>
</evidence>
<dbReference type="Gene3D" id="3.20.20.140">
    <property type="entry name" value="Metal-dependent hydrolases"/>
    <property type="match status" value="1"/>
</dbReference>
<dbReference type="SUPFAM" id="SSF89550">
    <property type="entry name" value="PHP domain-like"/>
    <property type="match status" value="1"/>
</dbReference>
<dbReference type="Proteomes" id="UP000616595">
    <property type="component" value="Unassembled WGS sequence"/>
</dbReference>
<dbReference type="GO" id="GO:0035312">
    <property type="term" value="F:5'-3' DNA exonuclease activity"/>
    <property type="evidence" value="ECO:0007669"/>
    <property type="project" value="TreeGrafter"/>
</dbReference>
<proteinExistence type="predicted"/>
<dbReference type="PANTHER" id="PTHR42924">
    <property type="entry name" value="EXONUCLEASE"/>
    <property type="match status" value="1"/>
</dbReference>
<sequence length="299" mass="33965">MGKLDLHVHSRASGDGELSGEEIIRLAVKENVTTLAITDHDSIGEVKNAMFWGKRLGVEVISGTEVFCRNKDKPVHMLAYYIELDNSAVSKIIGKVQGDRKRWLKAQIELLEEHGFYIDEKNAYEFCKDNPPLPSAVSYAIFKDDRNSRNPFVIEYKEKCENPVLEFVSQLLVCGKPFFSPNYIPETKEFIDAVHQSGGVAILAHPGYKQMEVDFNNTEFIDDLVKQGISGVEAYYTTHTEEETKKYVEYCNKHNLIVTSGSDFHGKFKPSIILGQLNMTDYKIVENLKKESDKIREQG</sequence>
<evidence type="ECO:0000313" key="2">
    <source>
        <dbReference type="EMBL" id="MBC3887132.1"/>
    </source>
</evidence>
<dbReference type="OrthoDB" id="9804333at2"/>
<dbReference type="InterPro" id="IPR052018">
    <property type="entry name" value="PHP_domain"/>
</dbReference>
<dbReference type="PANTHER" id="PTHR42924:SF3">
    <property type="entry name" value="POLYMERASE_HISTIDINOL PHOSPHATASE N-TERMINAL DOMAIN-CONTAINING PROTEIN"/>
    <property type="match status" value="1"/>
</dbReference>
<organism evidence="2 3">
    <name type="scientific">Acetobacterium paludosum</name>
    <dbReference type="NCBI Taxonomy" id="52693"/>
    <lineage>
        <taxon>Bacteria</taxon>
        <taxon>Bacillati</taxon>
        <taxon>Bacillota</taxon>
        <taxon>Clostridia</taxon>
        <taxon>Eubacteriales</taxon>
        <taxon>Eubacteriaceae</taxon>
        <taxon>Acetobacterium</taxon>
    </lineage>
</organism>
<keyword evidence="3" id="KW-1185">Reference proteome</keyword>
<gene>
    <name evidence="2" type="ORF">GH810_02260</name>
</gene>
<dbReference type="RefSeq" id="WP_148566520.1">
    <property type="nucleotide sequence ID" value="NZ_RXYA01000004.1"/>
</dbReference>
<feature type="domain" description="Polymerase/histidinol phosphatase N-terminal" evidence="1">
    <location>
        <begin position="4"/>
        <end position="70"/>
    </location>
</feature>
<reference evidence="2" key="2">
    <citation type="submission" date="2020-10" db="EMBL/GenBank/DDBJ databases">
        <title>Comparative genomics of the Acetobacterium genus.</title>
        <authorList>
            <person name="Marshall C."/>
            <person name="May H."/>
            <person name="Norman S."/>
        </authorList>
    </citation>
    <scope>NUCLEOTIDE SEQUENCE</scope>
    <source>
        <strain evidence="2">DER-2019</strain>
    </source>
</reference>
<dbReference type="GO" id="GO:0004534">
    <property type="term" value="F:5'-3' RNA exonuclease activity"/>
    <property type="evidence" value="ECO:0007669"/>
    <property type="project" value="TreeGrafter"/>
</dbReference>
<dbReference type="InterPro" id="IPR004013">
    <property type="entry name" value="PHP_dom"/>
</dbReference>
<reference evidence="2" key="1">
    <citation type="submission" date="2019-10" db="EMBL/GenBank/DDBJ databases">
        <authorList>
            <person name="Ross D.E."/>
            <person name="Gulliver D."/>
        </authorList>
    </citation>
    <scope>NUCLEOTIDE SEQUENCE</scope>
    <source>
        <strain evidence="2">DER-2019</strain>
    </source>
</reference>
<dbReference type="SMART" id="SM00481">
    <property type="entry name" value="POLIIIAc"/>
    <property type="match status" value="1"/>
</dbReference>
<dbReference type="InterPro" id="IPR016195">
    <property type="entry name" value="Pol/histidinol_Pase-like"/>
</dbReference>
<accession>A0A923HSU0</accession>
<dbReference type="EMBL" id="WJBD01000002">
    <property type="protein sequence ID" value="MBC3887132.1"/>
    <property type="molecule type" value="Genomic_DNA"/>
</dbReference>